<name>A0A494XMF5_9BURK</name>
<evidence type="ECO:0000313" key="2">
    <source>
        <dbReference type="EMBL" id="RKP51885.1"/>
    </source>
</evidence>
<sequence length="66" mass="7212">MNAGALDMRPEGAITRSRPRSEVGHARTTTRVRMPDLGFVHAIRGQFFTSRTRPCPVGASLTQSNS</sequence>
<protein>
    <submittedName>
        <fullName evidence="2">Uncharacterized protein</fullName>
    </submittedName>
</protein>
<comment type="caution">
    <text evidence="2">The sequence shown here is derived from an EMBL/GenBank/DDBJ whole genome shotgun (WGS) entry which is preliminary data.</text>
</comment>
<gene>
    <name evidence="2" type="ORF">D7S86_18220</name>
</gene>
<accession>A0A494XMF5</accession>
<dbReference type="EMBL" id="RBZU01000008">
    <property type="protein sequence ID" value="RKP51885.1"/>
    <property type="molecule type" value="Genomic_DNA"/>
</dbReference>
<reference evidence="2 3" key="1">
    <citation type="submission" date="2018-10" db="EMBL/GenBank/DDBJ databases">
        <title>Robbsia sp. DHC34, isolated from soil.</title>
        <authorList>
            <person name="Gao Z.-H."/>
            <person name="Qiu L.-H."/>
        </authorList>
    </citation>
    <scope>NUCLEOTIDE SEQUENCE [LARGE SCALE GENOMIC DNA]</scope>
    <source>
        <strain evidence="2 3">DHC34</strain>
    </source>
</reference>
<evidence type="ECO:0000256" key="1">
    <source>
        <dbReference type="SAM" id="MobiDB-lite"/>
    </source>
</evidence>
<dbReference type="Proteomes" id="UP000270342">
    <property type="component" value="Unassembled WGS sequence"/>
</dbReference>
<proteinExistence type="predicted"/>
<dbReference type="AlphaFoldDB" id="A0A494XMF5"/>
<keyword evidence="3" id="KW-1185">Reference proteome</keyword>
<feature type="region of interest" description="Disordered" evidence="1">
    <location>
        <begin position="1"/>
        <end position="28"/>
    </location>
</feature>
<organism evidence="2 3">
    <name type="scientific">Pararobbsia silviterrae</name>
    <dbReference type="NCBI Taxonomy" id="1792498"/>
    <lineage>
        <taxon>Bacteria</taxon>
        <taxon>Pseudomonadati</taxon>
        <taxon>Pseudomonadota</taxon>
        <taxon>Betaproteobacteria</taxon>
        <taxon>Burkholderiales</taxon>
        <taxon>Burkholderiaceae</taxon>
        <taxon>Pararobbsia</taxon>
    </lineage>
</organism>
<evidence type="ECO:0000313" key="3">
    <source>
        <dbReference type="Proteomes" id="UP000270342"/>
    </source>
</evidence>